<keyword evidence="2" id="KW-1185">Reference proteome</keyword>
<dbReference type="AlphaFoldDB" id="A0A507FSR5"/>
<accession>A0A507FSR5</accession>
<protein>
    <submittedName>
        <fullName evidence="1">Uncharacterized protein</fullName>
    </submittedName>
</protein>
<evidence type="ECO:0000313" key="1">
    <source>
        <dbReference type="EMBL" id="TPX78465.1"/>
    </source>
</evidence>
<proteinExistence type="predicted"/>
<organism evidence="1 2">
    <name type="scientific">Chytriomyces confervae</name>
    <dbReference type="NCBI Taxonomy" id="246404"/>
    <lineage>
        <taxon>Eukaryota</taxon>
        <taxon>Fungi</taxon>
        <taxon>Fungi incertae sedis</taxon>
        <taxon>Chytridiomycota</taxon>
        <taxon>Chytridiomycota incertae sedis</taxon>
        <taxon>Chytridiomycetes</taxon>
        <taxon>Chytridiales</taxon>
        <taxon>Chytriomycetaceae</taxon>
        <taxon>Chytriomyces</taxon>
    </lineage>
</organism>
<dbReference type="EMBL" id="QEAP01000004">
    <property type="protein sequence ID" value="TPX78465.1"/>
    <property type="molecule type" value="Genomic_DNA"/>
</dbReference>
<sequence>MEEFVKDGVSGVLLDHKGAAREDYQLLIKYATVAVSASWESICDAVEKVMKMPLDARAEMGAQASQMYVQDTEAEDYNGGAFDGFDFMNLDRLLFAEA</sequence>
<comment type="caution">
    <text evidence="1">The sequence shown here is derived from an EMBL/GenBank/DDBJ whole genome shotgun (WGS) entry which is preliminary data.</text>
</comment>
<dbReference type="OrthoDB" id="10501394at2759"/>
<name>A0A507FSR5_9FUNG</name>
<evidence type="ECO:0000313" key="2">
    <source>
        <dbReference type="Proteomes" id="UP000320333"/>
    </source>
</evidence>
<dbReference type="Proteomes" id="UP000320333">
    <property type="component" value="Unassembled WGS sequence"/>
</dbReference>
<reference evidence="1 2" key="1">
    <citation type="journal article" date="2019" name="Sci. Rep.">
        <title>Comparative genomics of chytrid fungi reveal insights into the obligate biotrophic and pathogenic lifestyle of Synchytrium endobioticum.</title>
        <authorList>
            <person name="van de Vossenberg B.T.L.H."/>
            <person name="Warris S."/>
            <person name="Nguyen H.D.T."/>
            <person name="van Gent-Pelzer M.P.E."/>
            <person name="Joly D.L."/>
            <person name="van de Geest H.C."/>
            <person name="Bonants P.J.M."/>
            <person name="Smith D.S."/>
            <person name="Levesque C.A."/>
            <person name="van der Lee T.A.J."/>
        </authorList>
    </citation>
    <scope>NUCLEOTIDE SEQUENCE [LARGE SCALE GENOMIC DNA]</scope>
    <source>
        <strain evidence="1 2">CBS 675.73</strain>
    </source>
</reference>
<gene>
    <name evidence="1" type="ORF">CcCBS67573_g00310</name>
</gene>